<protein>
    <submittedName>
        <fullName evidence="2">Uncharacterized protein</fullName>
    </submittedName>
</protein>
<name>B9BIB3_9BURK</name>
<sequence>MPRRQFPAIRRGQTSGPNSPSSMAPALFDASPADLTGNRQLAEVQPRHFNLAAHRFR</sequence>
<feature type="compositionally biased region" description="Polar residues" evidence="1">
    <location>
        <begin position="12"/>
        <end position="22"/>
    </location>
</feature>
<evidence type="ECO:0000256" key="1">
    <source>
        <dbReference type="SAM" id="MobiDB-lite"/>
    </source>
</evidence>
<comment type="caution">
    <text evidence="2">The sequence shown here is derived from an EMBL/GenBank/DDBJ whole genome shotgun (WGS) entry which is preliminary data.</text>
</comment>
<dbReference type="EMBL" id="ACFC01000001">
    <property type="protein sequence ID" value="EEE09446.1"/>
    <property type="molecule type" value="Genomic_DNA"/>
</dbReference>
<dbReference type="AlphaFoldDB" id="B9BIB3"/>
<organism evidence="2 3">
    <name type="scientific">Burkholderia multivorans CGD2</name>
    <dbReference type="NCBI Taxonomy" id="513052"/>
    <lineage>
        <taxon>Bacteria</taxon>
        <taxon>Pseudomonadati</taxon>
        <taxon>Pseudomonadota</taxon>
        <taxon>Betaproteobacteria</taxon>
        <taxon>Burkholderiales</taxon>
        <taxon>Burkholderiaceae</taxon>
        <taxon>Burkholderia</taxon>
        <taxon>Burkholderia cepacia complex</taxon>
    </lineage>
</organism>
<evidence type="ECO:0000313" key="3">
    <source>
        <dbReference type="Proteomes" id="UP000004535"/>
    </source>
</evidence>
<proteinExistence type="predicted"/>
<dbReference type="Proteomes" id="UP000004535">
    <property type="component" value="Unassembled WGS sequence"/>
</dbReference>
<gene>
    <name evidence="2" type="ORF">BURMUCGD2_4819</name>
</gene>
<accession>B9BIB3</accession>
<feature type="region of interest" description="Disordered" evidence="1">
    <location>
        <begin position="1"/>
        <end position="32"/>
    </location>
</feature>
<evidence type="ECO:0000313" key="2">
    <source>
        <dbReference type="EMBL" id="EEE09446.1"/>
    </source>
</evidence>
<reference evidence="2 3" key="1">
    <citation type="journal article" date="2012" name="J. Bacteriol.">
        <title>Draft Genome Sequence Determination for Cystic Fibrosis and Chronic Granulomatous Disease Burkholderia multivorans Isolates.</title>
        <authorList>
            <person name="Varga J.J."/>
            <person name="Losada L."/>
            <person name="Zelazny A.M."/>
            <person name="Brinkac L."/>
            <person name="Harkins D."/>
            <person name="Radune D."/>
            <person name="Hostetler J."/>
            <person name="Sampaio E.P."/>
            <person name="Ronning C.M."/>
            <person name="Nierman W.C."/>
            <person name="Greenberg D.E."/>
            <person name="Holland S.M."/>
            <person name="Goldberg J.B."/>
        </authorList>
    </citation>
    <scope>NUCLEOTIDE SEQUENCE [LARGE SCALE GENOMIC DNA]</scope>
    <source>
        <strain evidence="2 3">CGD2</strain>
    </source>
</reference>